<name>A0A2S0ULW2_9RHOB</name>
<dbReference type="RefSeq" id="WP_108435611.1">
    <property type="nucleotide sequence ID" value="NZ_CP028918.1"/>
</dbReference>
<accession>A0A2S0ULW2</accession>
<gene>
    <name evidence="1" type="ORF">HYN69_09985</name>
</gene>
<organism evidence="1 2">
    <name type="scientific">Paragemmobacter aquarius</name>
    <dbReference type="NCBI Taxonomy" id="2169400"/>
    <lineage>
        <taxon>Bacteria</taxon>
        <taxon>Pseudomonadati</taxon>
        <taxon>Pseudomonadota</taxon>
        <taxon>Alphaproteobacteria</taxon>
        <taxon>Rhodobacterales</taxon>
        <taxon>Paracoccaceae</taxon>
        <taxon>Paragemmobacter</taxon>
    </lineage>
</organism>
<sequence length="429" mass="47211">MSLSRTAEIRAVAAQDRAAAERMLEEFIAGLFGIPVTGLAINVDQYSLNSLNGFFRSEERDFFFKFHQEEGEDAMRGEYYRAEILSNAGLPVDQPVYISTLPGEQVLVYARRADPRFSDVLFALDQSGDEAAVDRAVAAEARLNDHILSCAKATLRPITPAESAAEPVHRLFYERIVDAPARHYPGGRLARFYLGRDFVFPGDLRLTWDQMRDAMPVINGVTHSRSLGAMFDLAHRRYAPEALADAGGIVAHGDAHNANVWYLRGGDADRLAFFDPAFAGDGVPSLLAEVKSTFHNVFAHPCWLYDPEMLSGRFGASVAYRGGRLCIDTDWRPSPVRMALLETKARQFWKPWLAHLADKAMLPADWEDVIRIGLFLSPTLVMNLNAGDGGGKHSPLSSAIGFSVALAAGSAPLAGSDMFTAFFDRVRPD</sequence>
<evidence type="ECO:0000313" key="1">
    <source>
        <dbReference type="EMBL" id="AWB48792.1"/>
    </source>
</evidence>
<protein>
    <recommendedName>
        <fullName evidence="3">Phosphotransferase enzyme family protein</fullName>
    </recommendedName>
</protein>
<dbReference type="KEGG" id="geh:HYN69_09985"/>
<dbReference type="AlphaFoldDB" id="A0A2S0ULW2"/>
<dbReference type="EMBL" id="CP028918">
    <property type="protein sequence ID" value="AWB48792.1"/>
    <property type="molecule type" value="Genomic_DNA"/>
</dbReference>
<reference evidence="1 2" key="1">
    <citation type="submission" date="2018-04" db="EMBL/GenBank/DDBJ databases">
        <title>Genome sequencing of Gemmobacter.</title>
        <authorList>
            <person name="Yi H."/>
            <person name="Baek M.-G."/>
        </authorList>
    </citation>
    <scope>NUCLEOTIDE SEQUENCE [LARGE SCALE GENOMIC DNA]</scope>
    <source>
        <strain evidence="1 2">HYN0069</strain>
    </source>
</reference>
<evidence type="ECO:0000313" key="2">
    <source>
        <dbReference type="Proteomes" id="UP000244496"/>
    </source>
</evidence>
<keyword evidence="2" id="KW-1185">Reference proteome</keyword>
<proteinExistence type="predicted"/>
<dbReference type="OrthoDB" id="5180054at2"/>
<evidence type="ECO:0008006" key="3">
    <source>
        <dbReference type="Google" id="ProtNLM"/>
    </source>
</evidence>
<dbReference type="Proteomes" id="UP000244496">
    <property type="component" value="Chromosome"/>
</dbReference>